<feature type="region of interest" description="Disordered" evidence="9">
    <location>
        <begin position="1"/>
        <end position="142"/>
    </location>
</feature>
<keyword evidence="5" id="KW-0963">Cytoplasm</keyword>
<evidence type="ECO:0000256" key="1">
    <source>
        <dbReference type="ARBA" id="ARBA00004496"/>
    </source>
</evidence>
<dbReference type="GO" id="GO:0005794">
    <property type="term" value="C:Golgi apparatus"/>
    <property type="evidence" value="ECO:0007669"/>
    <property type="project" value="UniProtKB-SubCell"/>
</dbReference>
<feature type="compositionally biased region" description="Polar residues" evidence="9">
    <location>
        <begin position="15"/>
        <end position="29"/>
    </location>
</feature>
<evidence type="ECO:0000256" key="3">
    <source>
        <dbReference type="ARBA" id="ARBA00005599"/>
    </source>
</evidence>
<dbReference type="PANTHER" id="PTHR21470">
    <property type="entry name" value="RAB6-INTERACTING PROTEIN GORAB"/>
    <property type="match status" value="1"/>
</dbReference>
<evidence type="ECO:0000256" key="6">
    <source>
        <dbReference type="ARBA" id="ARBA00023034"/>
    </source>
</evidence>
<keyword evidence="11" id="KW-1185">Reference proteome</keyword>
<feature type="coiled-coil region" evidence="8">
    <location>
        <begin position="151"/>
        <end position="195"/>
    </location>
</feature>
<feature type="compositionally biased region" description="Polar residues" evidence="9">
    <location>
        <begin position="336"/>
        <end position="366"/>
    </location>
</feature>
<gene>
    <name evidence="10" type="ORF">BaRGS_00015964</name>
</gene>
<reference evidence="10 11" key="1">
    <citation type="journal article" date="2023" name="Sci. Data">
        <title>Genome assembly of the Korean intertidal mud-creeper Batillaria attramentaria.</title>
        <authorList>
            <person name="Patra A.K."/>
            <person name="Ho P.T."/>
            <person name="Jun S."/>
            <person name="Lee S.J."/>
            <person name="Kim Y."/>
            <person name="Won Y.J."/>
        </authorList>
    </citation>
    <scope>NUCLEOTIDE SEQUENCE [LARGE SCALE GENOMIC DNA]</scope>
    <source>
        <strain evidence="10">Wonlab-2016</strain>
    </source>
</reference>
<evidence type="ECO:0000256" key="8">
    <source>
        <dbReference type="SAM" id="Coils"/>
    </source>
</evidence>
<comment type="subcellular location">
    <subcellularLocation>
        <location evidence="1">Cytoplasm</location>
    </subcellularLocation>
    <subcellularLocation>
        <location evidence="2">Golgi apparatus</location>
    </subcellularLocation>
</comment>
<feature type="coiled-coil region" evidence="8">
    <location>
        <begin position="222"/>
        <end position="249"/>
    </location>
</feature>
<evidence type="ECO:0000256" key="7">
    <source>
        <dbReference type="ARBA" id="ARBA00023054"/>
    </source>
</evidence>
<feature type="compositionally biased region" description="Basic and acidic residues" evidence="9">
    <location>
        <begin position="82"/>
        <end position="100"/>
    </location>
</feature>
<evidence type="ECO:0000313" key="11">
    <source>
        <dbReference type="Proteomes" id="UP001519460"/>
    </source>
</evidence>
<sequence length="452" mass="48925">MAGWAGFTDEDLRQIKQSSSHDSPVQQSRGLAHKQAMMKKQKQQQQRDLLARQRSQEFAQGGGSNLPASQRLTPVSPQKPQHPAEHGGETDKTDVKERTPPDAGGVVTQIQNTAGSGKPGGEQGQNSVGRDAGENGPAVDEVKELDEKEALNLELSRVEQFRRQQQKMEEENKQRRQLLADAIKQRSRMAKAEAEKLTKVQKELNHLDSLVTADVAIIRDRIEAASMDFLQAQKRYERAEKEFVEAKLALAEKSDVKESLTEHLYTIIQQNEARKAERLASLMKELGLAADNCPAAPTLPPLLSFSPINTFHRPTFPPTSPTSPQSAASPHGDSGHSLSTPEGSSASVENTDKASSSQTDTENVVPQTAEEAKSQEKPSGEQASDTREITVTDASDKQETTVSDSGEKDLSSAAQPAAIGAVEQRKGAEDAACSSVNHESQDGGADVRQQGS</sequence>
<dbReference type="Proteomes" id="UP001519460">
    <property type="component" value="Unassembled WGS sequence"/>
</dbReference>
<comment type="caution">
    <text evidence="10">The sequence shown here is derived from an EMBL/GenBank/DDBJ whole genome shotgun (WGS) entry which is preliminary data.</text>
</comment>
<accession>A0ABD0L0D8</accession>
<dbReference type="InterPro" id="IPR007033">
    <property type="entry name" value="GORAB"/>
</dbReference>
<evidence type="ECO:0000256" key="4">
    <source>
        <dbReference type="ARBA" id="ARBA00014130"/>
    </source>
</evidence>
<organism evidence="10 11">
    <name type="scientific">Batillaria attramentaria</name>
    <dbReference type="NCBI Taxonomy" id="370345"/>
    <lineage>
        <taxon>Eukaryota</taxon>
        <taxon>Metazoa</taxon>
        <taxon>Spiralia</taxon>
        <taxon>Lophotrochozoa</taxon>
        <taxon>Mollusca</taxon>
        <taxon>Gastropoda</taxon>
        <taxon>Caenogastropoda</taxon>
        <taxon>Sorbeoconcha</taxon>
        <taxon>Cerithioidea</taxon>
        <taxon>Batillariidae</taxon>
        <taxon>Batillaria</taxon>
    </lineage>
</organism>
<dbReference type="Pfam" id="PF04949">
    <property type="entry name" value="Transcrip_act"/>
    <property type="match status" value="1"/>
</dbReference>
<evidence type="ECO:0000313" key="10">
    <source>
        <dbReference type="EMBL" id="KAK7492826.1"/>
    </source>
</evidence>
<keyword evidence="7 8" id="KW-0175">Coiled coil</keyword>
<feature type="region of interest" description="Disordered" evidence="9">
    <location>
        <begin position="313"/>
        <end position="452"/>
    </location>
</feature>
<feature type="compositionally biased region" description="Basic and acidic residues" evidence="9">
    <location>
        <begin position="370"/>
        <end position="410"/>
    </location>
</feature>
<proteinExistence type="inferred from homology"/>
<evidence type="ECO:0000256" key="2">
    <source>
        <dbReference type="ARBA" id="ARBA00004555"/>
    </source>
</evidence>
<feature type="compositionally biased region" description="Polar residues" evidence="9">
    <location>
        <begin position="66"/>
        <end position="79"/>
    </location>
</feature>
<comment type="similarity">
    <text evidence="3">Belongs to the GORAB family.</text>
</comment>
<name>A0ABD0L0D8_9CAEN</name>
<dbReference type="PANTHER" id="PTHR21470:SF2">
    <property type="entry name" value="RAB6-INTERACTING GOLGIN"/>
    <property type="match status" value="1"/>
</dbReference>
<feature type="compositionally biased region" description="Low complexity" evidence="9">
    <location>
        <begin position="322"/>
        <end position="331"/>
    </location>
</feature>
<dbReference type="EMBL" id="JACVVK020000099">
    <property type="protein sequence ID" value="KAK7492826.1"/>
    <property type="molecule type" value="Genomic_DNA"/>
</dbReference>
<protein>
    <recommendedName>
        <fullName evidence="4">RAB6-interacting golgin</fullName>
    </recommendedName>
</protein>
<evidence type="ECO:0000256" key="9">
    <source>
        <dbReference type="SAM" id="MobiDB-lite"/>
    </source>
</evidence>
<evidence type="ECO:0000256" key="5">
    <source>
        <dbReference type="ARBA" id="ARBA00022490"/>
    </source>
</evidence>
<dbReference type="AlphaFoldDB" id="A0ABD0L0D8"/>
<keyword evidence="6" id="KW-0333">Golgi apparatus</keyword>